<evidence type="ECO:0000313" key="7">
    <source>
        <dbReference type="EMBL" id="MDP4535435.1"/>
    </source>
</evidence>
<dbReference type="PANTHER" id="PTHR32089:SF112">
    <property type="entry name" value="LYSOZYME-LIKE PROTEIN-RELATED"/>
    <property type="match status" value="1"/>
</dbReference>
<keyword evidence="2 4" id="KW-0807">Transducer</keyword>
<comment type="similarity">
    <text evidence="3">Belongs to the methyl-accepting chemotaxis (MCP) protein family.</text>
</comment>
<dbReference type="PANTHER" id="PTHR32089">
    <property type="entry name" value="METHYL-ACCEPTING CHEMOTAXIS PROTEIN MCPB"/>
    <property type="match status" value="1"/>
</dbReference>
<dbReference type="EMBL" id="JAUZVZ010000005">
    <property type="protein sequence ID" value="MDP4535435.1"/>
    <property type="molecule type" value="Genomic_DNA"/>
</dbReference>
<feature type="domain" description="Methyl-accepting transducer" evidence="6">
    <location>
        <begin position="221"/>
        <end position="457"/>
    </location>
</feature>
<dbReference type="SUPFAM" id="SSF58104">
    <property type="entry name" value="Methyl-accepting chemotaxis protein (MCP) signaling domain"/>
    <property type="match status" value="1"/>
</dbReference>
<comment type="subcellular location">
    <subcellularLocation>
        <location evidence="1">Membrane</location>
    </subcellularLocation>
</comment>
<gene>
    <name evidence="7" type="ORF">Q3O60_04430</name>
</gene>
<proteinExistence type="inferred from homology"/>
<evidence type="ECO:0000256" key="1">
    <source>
        <dbReference type="ARBA" id="ARBA00004370"/>
    </source>
</evidence>
<dbReference type="SMART" id="SM00283">
    <property type="entry name" value="MA"/>
    <property type="match status" value="1"/>
</dbReference>
<dbReference type="Pfam" id="PF00015">
    <property type="entry name" value="MCPsignal"/>
    <property type="match status" value="1"/>
</dbReference>
<feature type="transmembrane region" description="Helical" evidence="5">
    <location>
        <begin position="137"/>
        <end position="159"/>
    </location>
</feature>
<organism evidence="7 8">
    <name type="scientific">Alkalimonas collagenimarina</name>
    <dbReference type="NCBI Taxonomy" id="400390"/>
    <lineage>
        <taxon>Bacteria</taxon>
        <taxon>Pseudomonadati</taxon>
        <taxon>Pseudomonadota</taxon>
        <taxon>Gammaproteobacteria</taxon>
        <taxon>Alkalimonas</taxon>
    </lineage>
</organism>
<evidence type="ECO:0000256" key="3">
    <source>
        <dbReference type="ARBA" id="ARBA00029447"/>
    </source>
</evidence>
<dbReference type="InterPro" id="IPR004090">
    <property type="entry name" value="Chemotax_Me-accpt_rcpt"/>
</dbReference>
<protein>
    <submittedName>
        <fullName evidence="7">Methyl-accepting chemotaxis protein</fullName>
    </submittedName>
</protein>
<keyword evidence="8" id="KW-1185">Reference proteome</keyword>
<evidence type="ECO:0000313" key="8">
    <source>
        <dbReference type="Proteomes" id="UP001231616"/>
    </source>
</evidence>
<dbReference type="InterPro" id="IPR004089">
    <property type="entry name" value="MCPsignal_dom"/>
</dbReference>
<name>A0ABT9GXM4_9GAMM</name>
<comment type="caution">
    <text evidence="7">The sequence shown here is derived from an EMBL/GenBank/DDBJ whole genome shotgun (WGS) entry which is preliminary data.</text>
</comment>
<sequence>MPLFRQKAYQIALYVNGGLLMLAFLLAFIHNTWLLALLIGVPALLIPLMLKQSLGDHPLARISYGISFMLFCALHIQQSMGMTEVHFGIFVLLAILIAFRDWLVILMAATVIAVHHLLFMYLQASGQPVYLVPESDATFRIVMIHAAYVVVEAVVLMLICRYSLREAQIGQFFLDSSVHMLDKQGKINLNINKPIVQSSLINRFTGVIGTMQSTIQTIDSAAERMNQGSSQLMQEGSALTDGMAQQMTEVERIASATEQMSASIRELAELSTQVVSLAQLSDDAASSGQSSIETTINTIQTLSDNLTESRHKVHSMAESTNEIKGVLDVIQAIAEQTNLLALNAAIEAARAGEQGRGFAVVADEVRTLASRTNKSTDEIKNMIGRMIEASKQSVEAVDICLGQLDQTRDSASNSGKQLSIILQQVTEVVQSANIMSSTLQQQGEASQEIAESTQHLSGMASEQQQQGQKVLHIAKDVQEQTLVLNEEVSRFSRASR</sequence>
<keyword evidence="5" id="KW-1133">Transmembrane helix</keyword>
<keyword evidence="5" id="KW-0472">Membrane</keyword>
<reference evidence="7 8" key="1">
    <citation type="submission" date="2023-08" db="EMBL/GenBank/DDBJ databases">
        <authorList>
            <person name="Joshi A."/>
            <person name="Thite S."/>
        </authorList>
    </citation>
    <scope>NUCLEOTIDE SEQUENCE [LARGE SCALE GENOMIC DNA]</scope>
    <source>
        <strain evidence="7 8">AC40</strain>
    </source>
</reference>
<keyword evidence="5" id="KW-0812">Transmembrane</keyword>
<feature type="transmembrane region" description="Helical" evidence="5">
    <location>
        <begin position="12"/>
        <end position="39"/>
    </location>
</feature>
<evidence type="ECO:0000256" key="2">
    <source>
        <dbReference type="ARBA" id="ARBA00023224"/>
    </source>
</evidence>
<dbReference type="Proteomes" id="UP001231616">
    <property type="component" value="Unassembled WGS sequence"/>
</dbReference>
<dbReference type="RefSeq" id="WP_305892705.1">
    <property type="nucleotide sequence ID" value="NZ_JAUZVZ010000005.1"/>
</dbReference>
<evidence type="ECO:0000256" key="5">
    <source>
        <dbReference type="SAM" id="Phobius"/>
    </source>
</evidence>
<accession>A0ABT9GXM4</accession>
<feature type="transmembrane region" description="Helical" evidence="5">
    <location>
        <begin position="88"/>
        <end position="117"/>
    </location>
</feature>
<dbReference type="PROSITE" id="PS50111">
    <property type="entry name" value="CHEMOTAXIS_TRANSDUC_2"/>
    <property type="match status" value="1"/>
</dbReference>
<dbReference type="CDD" id="cd11386">
    <property type="entry name" value="MCP_signal"/>
    <property type="match status" value="1"/>
</dbReference>
<dbReference type="Gene3D" id="1.10.287.950">
    <property type="entry name" value="Methyl-accepting chemotaxis protein"/>
    <property type="match status" value="1"/>
</dbReference>
<dbReference type="PRINTS" id="PR00260">
    <property type="entry name" value="CHEMTRNSDUCR"/>
</dbReference>
<evidence type="ECO:0000256" key="4">
    <source>
        <dbReference type="PROSITE-ProRule" id="PRU00284"/>
    </source>
</evidence>
<evidence type="ECO:0000259" key="6">
    <source>
        <dbReference type="PROSITE" id="PS50111"/>
    </source>
</evidence>